<reference evidence="2" key="1">
    <citation type="submission" date="2016-06" db="EMBL/GenBank/DDBJ databases">
        <title>Parallel loss of symbiosis genes in relatives of nitrogen-fixing non-legume Parasponia.</title>
        <authorList>
            <person name="Van Velzen R."/>
            <person name="Holmer R."/>
            <person name="Bu F."/>
            <person name="Rutten L."/>
            <person name="Van Zeijl A."/>
            <person name="Liu W."/>
            <person name="Santuari L."/>
            <person name="Cao Q."/>
            <person name="Sharma T."/>
            <person name="Shen D."/>
            <person name="Roswanjaya Y."/>
            <person name="Wardhani T."/>
            <person name="Kalhor M.S."/>
            <person name="Jansen J."/>
            <person name="Van den Hoogen J."/>
            <person name="Gungor B."/>
            <person name="Hartog M."/>
            <person name="Hontelez J."/>
            <person name="Verver J."/>
            <person name="Yang W.-C."/>
            <person name="Schijlen E."/>
            <person name="Repin R."/>
            <person name="Schilthuizen M."/>
            <person name="Schranz E."/>
            <person name="Heidstra R."/>
            <person name="Miyata K."/>
            <person name="Fedorova E."/>
            <person name="Kohlen W."/>
            <person name="Bisseling T."/>
            <person name="Smit S."/>
            <person name="Geurts R."/>
        </authorList>
    </citation>
    <scope>NUCLEOTIDE SEQUENCE [LARGE SCALE GENOMIC DNA]</scope>
    <source>
        <strain evidence="2">cv. RG33-2</strain>
    </source>
</reference>
<name>A0A2P5BCF6_TREOI</name>
<accession>A0A2P5BCF6</accession>
<dbReference type="InParanoid" id="A0A2P5BCF6"/>
<dbReference type="AlphaFoldDB" id="A0A2P5BCF6"/>
<keyword evidence="2" id="KW-1185">Reference proteome</keyword>
<proteinExistence type="predicted"/>
<protein>
    <submittedName>
        <fullName evidence="1">Uncharacterized protein</fullName>
    </submittedName>
</protein>
<organism evidence="1 2">
    <name type="scientific">Trema orientale</name>
    <name type="common">Charcoal tree</name>
    <name type="synonym">Celtis orientalis</name>
    <dbReference type="NCBI Taxonomy" id="63057"/>
    <lineage>
        <taxon>Eukaryota</taxon>
        <taxon>Viridiplantae</taxon>
        <taxon>Streptophyta</taxon>
        <taxon>Embryophyta</taxon>
        <taxon>Tracheophyta</taxon>
        <taxon>Spermatophyta</taxon>
        <taxon>Magnoliopsida</taxon>
        <taxon>eudicotyledons</taxon>
        <taxon>Gunneridae</taxon>
        <taxon>Pentapetalae</taxon>
        <taxon>rosids</taxon>
        <taxon>fabids</taxon>
        <taxon>Rosales</taxon>
        <taxon>Cannabaceae</taxon>
        <taxon>Trema</taxon>
    </lineage>
</organism>
<evidence type="ECO:0000313" key="1">
    <source>
        <dbReference type="EMBL" id="PON46446.1"/>
    </source>
</evidence>
<evidence type="ECO:0000313" key="2">
    <source>
        <dbReference type="Proteomes" id="UP000237000"/>
    </source>
</evidence>
<sequence length="63" mass="7195">MVQFFQAIKSAAITGFNLQSELLLTRDLMIQICNLDLVNFQDMCKFKTEMPYLVGTVDGYNGR</sequence>
<comment type="caution">
    <text evidence="1">The sequence shown here is derived from an EMBL/GenBank/DDBJ whole genome shotgun (WGS) entry which is preliminary data.</text>
</comment>
<gene>
    <name evidence="1" type="ORF">TorRG33x02_325780</name>
</gene>
<dbReference type="OrthoDB" id="10374960at2759"/>
<dbReference type="EMBL" id="JXTC01000553">
    <property type="protein sequence ID" value="PON46446.1"/>
    <property type="molecule type" value="Genomic_DNA"/>
</dbReference>
<dbReference type="Proteomes" id="UP000237000">
    <property type="component" value="Unassembled WGS sequence"/>
</dbReference>